<feature type="region of interest" description="Disordered" evidence="1">
    <location>
        <begin position="1"/>
        <end position="21"/>
    </location>
</feature>
<reference evidence="2" key="1">
    <citation type="submission" date="2025-08" db="UniProtKB">
        <authorList>
            <consortium name="Ensembl"/>
        </authorList>
    </citation>
    <scope>IDENTIFICATION</scope>
</reference>
<name>A0A8D1E0R7_PIG</name>
<protein>
    <submittedName>
        <fullName evidence="2">Uncharacterized protein</fullName>
    </submittedName>
</protein>
<evidence type="ECO:0000313" key="3">
    <source>
        <dbReference type="Proteomes" id="UP000694722"/>
    </source>
</evidence>
<accession>A0A8D1E0R7</accession>
<evidence type="ECO:0000256" key="1">
    <source>
        <dbReference type="SAM" id="MobiDB-lite"/>
    </source>
</evidence>
<evidence type="ECO:0000313" key="2">
    <source>
        <dbReference type="Ensembl" id="ENSSSCP00040013964.1"/>
    </source>
</evidence>
<dbReference type="Proteomes" id="UP000694722">
    <property type="component" value="Unplaced"/>
</dbReference>
<sequence length="197" mass="20853">NLGGSGVSEGPPLGGDSPLRPGGLIPAGRAIMFGGEFALPKGVGGNPGLVGSLWGSRNAGSSSNYSTCHHTYRLESCWDVPHSLEWCPNPAKAWGLDTLLLAALPNAEPPSAPASGTQAMTVTLGWPGIVMETRFSPCRHTRSSTHLLHSGCFTFFDLVFLNLSQSQRVSSHAVEASKMPVKMRLSSRCHLVLWATC</sequence>
<organism evidence="2 3">
    <name type="scientific">Sus scrofa</name>
    <name type="common">Pig</name>
    <dbReference type="NCBI Taxonomy" id="9823"/>
    <lineage>
        <taxon>Eukaryota</taxon>
        <taxon>Metazoa</taxon>
        <taxon>Chordata</taxon>
        <taxon>Craniata</taxon>
        <taxon>Vertebrata</taxon>
        <taxon>Euteleostomi</taxon>
        <taxon>Mammalia</taxon>
        <taxon>Eutheria</taxon>
        <taxon>Laurasiatheria</taxon>
        <taxon>Artiodactyla</taxon>
        <taxon>Suina</taxon>
        <taxon>Suidae</taxon>
        <taxon>Sus</taxon>
    </lineage>
</organism>
<dbReference type="Ensembl" id="ENSSSCT00040033899.1">
    <property type="protein sequence ID" value="ENSSSCP00040013964.1"/>
    <property type="gene ID" value="ENSSSCG00040025427.1"/>
</dbReference>
<dbReference type="AlphaFoldDB" id="A0A8D1E0R7"/>
<proteinExistence type="predicted"/>